<feature type="region of interest" description="Disordered" evidence="1">
    <location>
        <begin position="1"/>
        <end position="38"/>
    </location>
</feature>
<keyword evidence="3" id="KW-1185">Reference proteome</keyword>
<evidence type="ECO:0000256" key="1">
    <source>
        <dbReference type="SAM" id="MobiDB-lite"/>
    </source>
</evidence>
<evidence type="ECO:0000313" key="3">
    <source>
        <dbReference type="Proteomes" id="UP000001959"/>
    </source>
</evidence>
<dbReference type="HOGENOM" id="CLU_1382493_0_0_5"/>
<proteinExistence type="predicted"/>
<dbReference type="AlphaFoldDB" id="Q0C494"/>
<protein>
    <submittedName>
        <fullName evidence="2">Uncharacterized protein</fullName>
    </submittedName>
</protein>
<name>Q0C494_HYPNA</name>
<organism evidence="2 3">
    <name type="scientific">Hyphomonas neptunium (strain ATCC 15444)</name>
    <dbReference type="NCBI Taxonomy" id="228405"/>
    <lineage>
        <taxon>Bacteria</taxon>
        <taxon>Pseudomonadati</taxon>
        <taxon>Pseudomonadota</taxon>
        <taxon>Alphaproteobacteria</taxon>
        <taxon>Hyphomonadales</taxon>
        <taxon>Hyphomonadaceae</taxon>
        <taxon>Hyphomonas</taxon>
    </lineage>
</organism>
<sequence>MGNRFPLELQGQESRRGAGRAQTATPPEPVVSRPAKTVQSHPKWGRHIMIRTLASLALLAAACLPALADDSEDAADMNDIFVQGLASGATPQTVNEKWTCAVFWNVWTEFAEKDLGAEFVALLDPELGTGPARAASAHWEREAVLAMGMGMGELDAETELYLEQQTESAWDLAEGVVWGDDYTYLFILGECAAPPAQ</sequence>
<dbReference type="STRING" id="228405.HNE_0721"/>
<dbReference type="KEGG" id="hne:HNE_0721"/>
<accession>Q0C494</accession>
<reference evidence="2 3" key="1">
    <citation type="journal article" date="2006" name="J. Bacteriol.">
        <title>Comparative genomic evidence for a close relationship between the dimorphic prosthecate bacteria Hyphomonas neptunium and Caulobacter crescentus.</title>
        <authorList>
            <person name="Badger J.H."/>
            <person name="Hoover T.R."/>
            <person name="Brun Y.V."/>
            <person name="Weiner R.M."/>
            <person name="Laub M.T."/>
            <person name="Alexandre G."/>
            <person name="Mrazek J."/>
            <person name="Ren Q."/>
            <person name="Paulsen I.T."/>
            <person name="Nelson K.E."/>
            <person name="Khouri H.M."/>
            <person name="Radune D."/>
            <person name="Sosa J."/>
            <person name="Dodson R.J."/>
            <person name="Sullivan S.A."/>
            <person name="Rosovitz M.J."/>
            <person name="Madupu R."/>
            <person name="Brinkac L.M."/>
            <person name="Durkin A.S."/>
            <person name="Daugherty S.C."/>
            <person name="Kothari S.P."/>
            <person name="Giglio M.G."/>
            <person name="Zhou L."/>
            <person name="Haft D.H."/>
            <person name="Selengut J.D."/>
            <person name="Davidsen T.M."/>
            <person name="Yang Q."/>
            <person name="Zafar N."/>
            <person name="Ward N.L."/>
        </authorList>
    </citation>
    <scope>NUCLEOTIDE SEQUENCE [LARGE SCALE GENOMIC DNA]</scope>
    <source>
        <strain evidence="2 3">ATCC 15444</strain>
    </source>
</reference>
<evidence type="ECO:0000313" key="2">
    <source>
        <dbReference type="EMBL" id="ABI75951.1"/>
    </source>
</evidence>
<gene>
    <name evidence="2" type="ordered locus">HNE_0721</name>
</gene>
<dbReference type="Proteomes" id="UP000001959">
    <property type="component" value="Chromosome"/>
</dbReference>
<dbReference type="EMBL" id="CP000158">
    <property type="protein sequence ID" value="ABI75951.1"/>
    <property type="molecule type" value="Genomic_DNA"/>
</dbReference>